<dbReference type="AlphaFoldDB" id="A0A2J6R383"/>
<protein>
    <recommendedName>
        <fullName evidence="1">2EXR domain-containing protein</fullName>
    </recommendedName>
</protein>
<dbReference type="PANTHER" id="PTHR35910:SF6">
    <property type="entry name" value="2EXR DOMAIN-CONTAINING PROTEIN"/>
    <property type="match status" value="1"/>
</dbReference>
<accession>A0A2J6R383</accession>
<organism evidence="2 3">
    <name type="scientific">Hyaloscypha variabilis (strain UAMH 11265 / GT02V1 / F)</name>
    <name type="common">Meliniomyces variabilis</name>
    <dbReference type="NCBI Taxonomy" id="1149755"/>
    <lineage>
        <taxon>Eukaryota</taxon>
        <taxon>Fungi</taxon>
        <taxon>Dikarya</taxon>
        <taxon>Ascomycota</taxon>
        <taxon>Pezizomycotina</taxon>
        <taxon>Leotiomycetes</taxon>
        <taxon>Helotiales</taxon>
        <taxon>Hyaloscyphaceae</taxon>
        <taxon>Hyaloscypha</taxon>
        <taxon>Hyaloscypha variabilis</taxon>
    </lineage>
</organism>
<name>A0A2J6R383_HYAVF</name>
<reference evidence="2 3" key="1">
    <citation type="submission" date="2016-04" db="EMBL/GenBank/DDBJ databases">
        <title>A degradative enzymes factory behind the ericoid mycorrhizal symbiosis.</title>
        <authorList>
            <consortium name="DOE Joint Genome Institute"/>
            <person name="Martino E."/>
            <person name="Morin E."/>
            <person name="Grelet G."/>
            <person name="Kuo A."/>
            <person name="Kohler A."/>
            <person name="Daghino S."/>
            <person name="Barry K."/>
            <person name="Choi C."/>
            <person name="Cichocki N."/>
            <person name="Clum A."/>
            <person name="Copeland A."/>
            <person name="Hainaut M."/>
            <person name="Haridas S."/>
            <person name="Labutti K."/>
            <person name="Lindquist E."/>
            <person name="Lipzen A."/>
            <person name="Khouja H.-R."/>
            <person name="Murat C."/>
            <person name="Ohm R."/>
            <person name="Olson A."/>
            <person name="Spatafora J."/>
            <person name="Veneault-Fourrey C."/>
            <person name="Henrissat B."/>
            <person name="Grigoriev I."/>
            <person name="Martin F."/>
            <person name="Perotto S."/>
        </authorList>
    </citation>
    <scope>NUCLEOTIDE SEQUENCE [LARGE SCALE GENOMIC DNA]</scope>
    <source>
        <strain evidence="2 3">F</strain>
    </source>
</reference>
<evidence type="ECO:0000259" key="1">
    <source>
        <dbReference type="Pfam" id="PF20150"/>
    </source>
</evidence>
<feature type="domain" description="2EXR" evidence="1">
    <location>
        <begin position="27"/>
        <end position="121"/>
    </location>
</feature>
<dbReference type="Pfam" id="PF20150">
    <property type="entry name" value="2EXR"/>
    <property type="match status" value="1"/>
</dbReference>
<sequence length="156" mass="17513">MLQLKTLVSTLPPLEMPAPHGINLHAFALFPDLPPKIRDAIWFLASCEPRRIKLFFVENHLKGWMDKMAVPGQTRHLGIVHACHESRQAALKHYEICDAYGFGRQGGAVGFNTIYVNLSIDPFPIPDTTKTCPDFAPVTGHCTQLRTSKFPENLTY</sequence>
<dbReference type="OrthoDB" id="3437257at2759"/>
<evidence type="ECO:0000313" key="3">
    <source>
        <dbReference type="Proteomes" id="UP000235786"/>
    </source>
</evidence>
<dbReference type="InterPro" id="IPR045518">
    <property type="entry name" value="2EXR"/>
</dbReference>
<dbReference type="EMBL" id="KZ613957">
    <property type="protein sequence ID" value="PMD32980.1"/>
    <property type="molecule type" value="Genomic_DNA"/>
</dbReference>
<gene>
    <name evidence="2" type="ORF">L207DRAFT_590053</name>
</gene>
<evidence type="ECO:0000313" key="2">
    <source>
        <dbReference type="EMBL" id="PMD32980.1"/>
    </source>
</evidence>
<proteinExistence type="predicted"/>
<dbReference type="Proteomes" id="UP000235786">
    <property type="component" value="Unassembled WGS sequence"/>
</dbReference>
<keyword evidence="3" id="KW-1185">Reference proteome</keyword>
<dbReference type="PANTHER" id="PTHR35910">
    <property type="entry name" value="2EXR DOMAIN-CONTAINING PROTEIN"/>
    <property type="match status" value="1"/>
</dbReference>